<keyword evidence="2" id="KW-1185">Reference proteome</keyword>
<dbReference type="EMBL" id="NMWU01000041">
    <property type="protein sequence ID" value="PLS30177.1"/>
    <property type="molecule type" value="Genomic_DNA"/>
</dbReference>
<organism evidence="1 2">
    <name type="scientific">Bifidobacterium margollesii</name>
    <dbReference type="NCBI Taxonomy" id="2020964"/>
    <lineage>
        <taxon>Bacteria</taxon>
        <taxon>Bacillati</taxon>
        <taxon>Actinomycetota</taxon>
        <taxon>Actinomycetes</taxon>
        <taxon>Bifidobacteriales</taxon>
        <taxon>Bifidobacteriaceae</taxon>
        <taxon>Bifidobacterium</taxon>
    </lineage>
</organism>
<accession>A0A2N5J7L0</accession>
<comment type="caution">
    <text evidence="1">The sequence shown here is derived from an EMBL/GenBank/DDBJ whole genome shotgun (WGS) entry which is preliminary data.</text>
</comment>
<sequence>MIETTPRVRLRDIKPYRLPGSLDELRGPAHGRIRLRHAVRWAPGDGIVDLDEPGGVRMAYQALIAEGGETDQREGINAGLLVGSWPDLNLDPRVRRLWEERFPELAAVRHEQ</sequence>
<protein>
    <submittedName>
        <fullName evidence="1">Transcriptional regulator</fullName>
    </submittedName>
</protein>
<dbReference type="AlphaFoldDB" id="A0A2N5J7L0"/>
<reference evidence="1 2" key="1">
    <citation type="submission" date="2017-07" db="EMBL/GenBank/DDBJ databases">
        <title>Bifidobacterium novel species.</title>
        <authorList>
            <person name="Lugli G.A."/>
            <person name="Milani C."/>
            <person name="Duranti S."/>
            <person name="Mangifesta M."/>
        </authorList>
    </citation>
    <scope>NUCLEOTIDE SEQUENCE [LARGE SCALE GENOMIC DNA]</scope>
    <source>
        <strain evidence="2">Uis1B</strain>
    </source>
</reference>
<dbReference type="OrthoDB" id="3296614at2"/>
<proteinExistence type="predicted"/>
<gene>
    <name evidence="1" type="ORF">Uis1B_1999</name>
</gene>
<evidence type="ECO:0000313" key="1">
    <source>
        <dbReference type="EMBL" id="PLS30177.1"/>
    </source>
</evidence>
<evidence type="ECO:0000313" key="2">
    <source>
        <dbReference type="Proteomes" id="UP000235050"/>
    </source>
</evidence>
<dbReference type="Proteomes" id="UP000235050">
    <property type="component" value="Unassembled WGS sequence"/>
</dbReference>
<name>A0A2N5J7L0_9BIFI</name>